<proteinExistence type="predicted"/>
<name>A0A9W6CX41_9MICO</name>
<dbReference type="AlphaFoldDB" id="A0A9W6CX41"/>
<dbReference type="EMBL" id="BSDP01000001">
    <property type="protein sequence ID" value="GLI27940.1"/>
    <property type="molecule type" value="Genomic_DNA"/>
</dbReference>
<dbReference type="RefSeq" id="WP_281884875.1">
    <property type="nucleotide sequence ID" value="NZ_BSDP01000001.1"/>
</dbReference>
<keyword evidence="2" id="KW-1185">Reference proteome</keyword>
<dbReference type="Proteomes" id="UP001144396">
    <property type="component" value="Unassembled WGS sequence"/>
</dbReference>
<protein>
    <submittedName>
        <fullName evidence="1">Uncharacterized protein</fullName>
    </submittedName>
</protein>
<gene>
    <name evidence="1" type="ORF">ARHIZOSPH14_21820</name>
</gene>
<comment type="caution">
    <text evidence="1">The sequence shown here is derived from an EMBL/GenBank/DDBJ whole genome shotgun (WGS) entry which is preliminary data.</text>
</comment>
<accession>A0A9W6CX41</accession>
<organism evidence="1 2">
    <name type="scientific">Agromyces rhizosphaerae</name>
    <dbReference type="NCBI Taxonomy" id="88374"/>
    <lineage>
        <taxon>Bacteria</taxon>
        <taxon>Bacillati</taxon>
        <taxon>Actinomycetota</taxon>
        <taxon>Actinomycetes</taxon>
        <taxon>Micrococcales</taxon>
        <taxon>Microbacteriaceae</taxon>
        <taxon>Agromyces</taxon>
    </lineage>
</organism>
<sequence>MSLRDELLGTGPEVPPYQLVLPPGWVEHAPDAAGEQAMLARASDRLRHQHRPDLNAQLRTLARQAFADLRRLDAVAYFVQESAPEDAIMPMSITATRMTAPDGGTLDAQVSELIRSHGARALNDDRAMIRWVRSGTNELNGERIGAHTVSYLTPIPGTRRRSALRFAAVIAHPVGMAATEHPLAGFIHTADAIMGTFAWIPRREATA</sequence>
<reference evidence="1" key="1">
    <citation type="submission" date="2022-12" db="EMBL/GenBank/DDBJ databases">
        <title>Reference genome sequencing for broad-spectrum identification of bacterial and archaeal isolates by mass spectrometry.</title>
        <authorList>
            <person name="Sekiguchi Y."/>
            <person name="Tourlousse D.M."/>
        </authorList>
    </citation>
    <scope>NUCLEOTIDE SEQUENCE</scope>
    <source>
        <strain evidence="1">14</strain>
    </source>
</reference>
<evidence type="ECO:0000313" key="2">
    <source>
        <dbReference type="Proteomes" id="UP001144396"/>
    </source>
</evidence>
<evidence type="ECO:0000313" key="1">
    <source>
        <dbReference type="EMBL" id="GLI27940.1"/>
    </source>
</evidence>